<accession>A0A0C9X0N8</accession>
<sequence>MWRTERPPKARYNASQSRFSFTCVMPGSAPPSPVIQNHFEGFDYTKPLTTIQVHNQKQMGFKNGGI</sequence>
<evidence type="ECO:0000313" key="2">
    <source>
        <dbReference type="Proteomes" id="UP000054477"/>
    </source>
</evidence>
<gene>
    <name evidence="1" type="ORF">K443DRAFT_683433</name>
</gene>
<protein>
    <submittedName>
        <fullName evidence="1">Uncharacterized protein</fullName>
    </submittedName>
</protein>
<organism evidence="1 2">
    <name type="scientific">Laccaria amethystina LaAM-08-1</name>
    <dbReference type="NCBI Taxonomy" id="1095629"/>
    <lineage>
        <taxon>Eukaryota</taxon>
        <taxon>Fungi</taxon>
        <taxon>Dikarya</taxon>
        <taxon>Basidiomycota</taxon>
        <taxon>Agaricomycotina</taxon>
        <taxon>Agaricomycetes</taxon>
        <taxon>Agaricomycetidae</taxon>
        <taxon>Agaricales</taxon>
        <taxon>Agaricineae</taxon>
        <taxon>Hydnangiaceae</taxon>
        <taxon>Laccaria</taxon>
    </lineage>
</organism>
<reference evidence="2" key="2">
    <citation type="submission" date="2015-01" db="EMBL/GenBank/DDBJ databases">
        <title>Evolutionary Origins and Diversification of the Mycorrhizal Mutualists.</title>
        <authorList>
            <consortium name="DOE Joint Genome Institute"/>
            <consortium name="Mycorrhizal Genomics Consortium"/>
            <person name="Kohler A."/>
            <person name="Kuo A."/>
            <person name="Nagy L.G."/>
            <person name="Floudas D."/>
            <person name="Copeland A."/>
            <person name="Barry K.W."/>
            <person name="Cichocki N."/>
            <person name="Veneault-Fourrey C."/>
            <person name="LaButti K."/>
            <person name="Lindquist E.A."/>
            <person name="Lipzen A."/>
            <person name="Lundell T."/>
            <person name="Morin E."/>
            <person name="Murat C."/>
            <person name="Riley R."/>
            <person name="Ohm R."/>
            <person name="Sun H."/>
            <person name="Tunlid A."/>
            <person name="Henrissat B."/>
            <person name="Grigoriev I.V."/>
            <person name="Hibbett D.S."/>
            <person name="Martin F."/>
        </authorList>
    </citation>
    <scope>NUCLEOTIDE SEQUENCE [LARGE SCALE GENOMIC DNA]</scope>
    <source>
        <strain evidence="2">LaAM-08-1</strain>
    </source>
</reference>
<dbReference type="Proteomes" id="UP000054477">
    <property type="component" value="Unassembled WGS sequence"/>
</dbReference>
<proteinExistence type="predicted"/>
<dbReference type="EMBL" id="KN838776">
    <property type="protein sequence ID" value="KIJ94858.1"/>
    <property type="molecule type" value="Genomic_DNA"/>
</dbReference>
<keyword evidence="2" id="KW-1185">Reference proteome</keyword>
<dbReference type="AlphaFoldDB" id="A0A0C9X0N8"/>
<reference evidence="1 2" key="1">
    <citation type="submission" date="2014-04" db="EMBL/GenBank/DDBJ databases">
        <authorList>
            <consortium name="DOE Joint Genome Institute"/>
            <person name="Kuo A."/>
            <person name="Kohler A."/>
            <person name="Nagy L.G."/>
            <person name="Floudas D."/>
            <person name="Copeland A."/>
            <person name="Barry K.W."/>
            <person name="Cichocki N."/>
            <person name="Veneault-Fourrey C."/>
            <person name="LaButti K."/>
            <person name="Lindquist E.A."/>
            <person name="Lipzen A."/>
            <person name="Lundell T."/>
            <person name="Morin E."/>
            <person name="Murat C."/>
            <person name="Sun H."/>
            <person name="Tunlid A."/>
            <person name="Henrissat B."/>
            <person name="Grigoriev I.V."/>
            <person name="Hibbett D.S."/>
            <person name="Martin F."/>
            <person name="Nordberg H.P."/>
            <person name="Cantor M.N."/>
            <person name="Hua S.X."/>
        </authorList>
    </citation>
    <scope>NUCLEOTIDE SEQUENCE [LARGE SCALE GENOMIC DNA]</scope>
    <source>
        <strain evidence="1 2">LaAM-08-1</strain>
    </source>
</reference>
<name>A0A0C9X0N8_9AGAR</name>
<evidence type="ECO:0000313" key="1">
    <source>
        <dbReference type="EMBL" id="KIJ94858.1"/>
    </source>
</evidence>
<dbReference type="HOGENOM" id="CLU_2831558_0_0_1"/>